<protein>
    <submittedName>
        <fullName evidence="1">Uncharacterized protein</fullName>
    </submittedName>
</protein>
<dbReference type="EMBL" id="QGKY02002305">
    <property type="protein sequence ID" value="KAF2531517.1"/>
    <property type="molecule type" value="Genomic_DNA"/>
</dbReference>
<name>A0A8S9FGG7_BRACR</name>
<evidence type="ECO:0000313" key="1">
    <source>
        <dbReference type="EMBL" id="KAF2531517.1"/>
    </source>
</evidence>
<proteinExistence type="predicted"/>
<reference evidence="1" key="1">
    <citation type="submission" date="2019-12" db="EMBL/GenBank/DDBJ databases">
        <title>Genome sequencing and annotation of Brassica cretica.</title>
        <authorList>
            <person name="Studholme D.J."/>
            <person name="Sarris P.F."/>
        </authorList>
    </citation>
    <scope>NUCLEOTIDE SEQUENCE</scope>
    <source>
        <strain evidence="1">PFS-102/07</strain>
        <tissue evidence="1">Leaf</tissue>
    </source>
</reference>
<dbReference type="AlphaFoldDB" id="A0A8S9FGG7"/>
<sequence length="75" mass="8262">MKCCVLASGTRVDTPGLDFVTWMLSFDSDLFLLVVEEIGHEASRRRLLAVTFPTFLFIPATSIDASGGYCSEDKL</sequence>
<accession>A0A8S9FGG7</accession>
<gene>
    <name evidence="1" type="ORF">F2Q70_00029257</name>
</gene>
<organism evidence="1">
    <name type="scientific">Brassica cretica</name>
    <name type="common">Mustard</name>
    <dbReference type="NCBI Taxonomy" id="69181"/>
    <lineage>
        <taxon>Eukaryota</taxon>
        <taxon>Viridiplantae</taxon>
        <taxon>Streptophyta</taxon>
        <taxon>Embryophyta</taxon>
        <taxon>Tracheophyta</taxon>
        <taxon>Spermatophyta</taxon>
        <taxon>Magnoliopsida</taxon>
        <taxon>eudicotyledons</taxon>
        <taxon>Gunneridae</taxon>
        <taxon>Pentapetalae</taxon>
        <taxon>rosids</taxon>
        <taxon>malvids</taxon>
        <taxon>Brassicales</taxon>
        <taxon>Brassicaceae</taxon>
        <taxon>Brassiceae</taxon>
        <taxon>Brassica</taxon>
    </lineage>
</organism>
<comment type="caution">
    <text evidence="1">The sequence shown here is derived from an EMBL/GenBank/DDBJ whole genome shotgun (WGS) entry which is preliminary data.</text>
</comment>